<dbReference type="PANTHER" id="PTHR19324:SF33">
    <property type="entry name" value="MUCIN-5AC"/>
    <property type="match status" value="1"/>
</dbReference>
<sequence length="211" mass="24041">MLSVMILILVVSTAYAVEWPKGTCTLGKPKTGCPIGWKEGSRRQDTEDHRNKNSITPAHHFYGTFGIDMEFYYCTKDAHAISGTQHWPVGNYCILRQGISFPSGLKTGSIYWDDEDHRNSNEKDGILPSGVFDTNTLIFYFCRTPINLPTTIPLYLLRYRSPCQQVHGMVAREELVMFDDEDNHNGNLKNGSHPLNDRSIVGNTLYYCYYD</sequence>
<dbReference type="PANTHER" id="PTHR19324">
    <property type="entry name" value="PERFORIN-LIKE PROTEIN 1"/>
    <property type="match status" value="1"/>
</dbReference>
<gene>
    <name evidence="3" type="ORF">MEDL_51569</name>
</gene>
<reference evidence="3" key="1">
    <citation type="submission" date="2021-03" db="EMBL/GenBank/DDBJ databases">
        <authorList>
            <person name="Bekaert M."/>
        </authorList>
    </citation>
    <scope>NUCLEOTIDE SEQUENCE</scope>
</reference>
<keyword evidence="4" id="KW-1185">Reference proteome</keyword>
<evidence type="ECO:0000313" key="3">
    <source>
        <dbReference type="EMBL" id="CAG2239191.1"/>
    </source>
</evidence>
<name>A0A8S3UE33_MYTED</name>
<protein>
    <recommendedName>
        <fullName evidence="2">Apextrin C-terminal domain-containing protein</fullName>
    </recommendedName>
</protein>
<proteinExistence type="predicted"/>
<comment type="caution">
    <text evidence="3">The sequence shown here is derived from an EMBL/GenBank/DDBJ whole genome shotgun (WGS) entry which is preliminary data.</text>
</comment>
<organism evidence="3 4">
    <name type="scientific">Mytilus edulis</name>
    <name type="common">Blue mussel</name>
    <dbReference type="NCBI Taxonomy" id="6550"/>
    <lineage>
        <taxon>Eukaryota</taxon>
        <taxon>Metazoa</taxon>
        <taxon>Spiralia</taxon>
        <taxon>Lophotrochozoa</taxon>
        <taxon>Mollusca</taxon>
        <taxon>Bivalvia</taxon>
        <taxon>Autobranchia</taxon>
        <taxon>Pteriomorphia</taxon>
        <taxon>Mytilida</taxon>
        <taxon>Mytiloidea</taxon>
        <taxon>Mytilidae</taxon>
        <taxon>Mytilinae</taxon>
        <taxon>Mytilus</taxon>
    </lineage>
</organism>
<feature type="chain" id="PRO_5035827664" description="Apextrin C-terminal domain-containing protein" evidence="1">
    <location>
        <begin position="17"/>
        <end position="211"/>
    </location>
</feature>
<accession>A0A8S3UE33</accession>
<evidence type="ECO:0000259" key="2">
    <source>
        <dbReference type="Pfam" id="PF16977"/>
    </source>
</evidence>
<evidence type="ECO:0000313" key="4">
    <source>
        <dbReference type="Proteomes" id="UP000683360"/>
    </source>
</evidence>
<dbReference type="Pfam" id="PF16977">
    <property type="entry name" value="ApeC"/>
    <property type="match status" value="1"/>
</dbReference>
<dbReference type="EMBL" id="CAJPWZ010002506">
    <property type="protein sequence ID" value="CAG2239191.1"/>
    <property type="molecule type" value="Genomic_DNA"/>
</dbReference>
<dbReference type="OrthoDB" id="5954510at2759"/>
<keyword evidence="1" id="KW-0732">Signal</keyword>
<dbReference type="InterPro" id="IPR031569">
    <property type="entry name" value="ApeC"/>
</dbReference>
<evidence type="ECO:0000256" key="1">
    <source>
        <dbReference type="SAM" id="SignalP"/>
    </source>
</evidence>
<feature type="signal peptide" evidence="1">
    <location>
        <begin position="1"/>
        <end position="16"/>
    </location>
</feature>
<feature type="domain" description="Apextrin C-terminal" evidence="2">
    <location>
        <begin position="19"/>
        <end position="210"/>
    </location>
</feature>
<dbReference type="Proteomes" id="UP000683360">
    <property type="component" value="Unassembled WGS sequence"/>
</dbReference>
<dbReference type="AlphaFoldDB" id="A0A8S3UE33"/>